<accession>A0A448WER6</accession>
<dbReference type="AlphaFoldDB" id="A0A448WER6"/>
<organism evidence="1 2">
    <name type="scientific">Protopolystoma xenopodis</name>
    <dbReference type="NCBI Taxonomy" id="117903"/>
    <lineage>
        <taxon>Eukaryota</taxon>
        <taxon>Metazoa</taxon>
        <taxon>Spiralia</taxon>
        <taxon>Lophotrochozoa</taxon>
        <taxon>Platyhelminthes</taxon>
        <taxon>Monogenea</taxon>
        <taxon>Polyopisthocotylea</taxon>
        <taxon>Polystomatidea</taxon>
        <taxon>Polystomatidae</taxon>
        <taxon>Protopolystoma</taxon>
    </lineage>
</organism>
<reference evidence="1" key="1">
    <citation type="submission" date="2018-11" db="EMBL/GenBank/DDBJ databases">
        <authorList>
            <consortium name="Pathogen Informatics"/>
        </authorList>
    </citation>
    <scope>NUCLEOTIDE SEQUENCE</scope>
</reference>
<evidence type="ECO:0000313" key="2">
    <source>
        <dbReference type="Proteomes" id="UP000784294"/>
    </source>
</evidence>
<name>A0A448WER6_9PLAT</name>
<dbReference type="Proteomes" id="UP000784294">
    <property type="component" value="Unassembled WGS sequence"/>
</dbReference>
<comment type="caution">
    <text evidence="1">The sequence shown here is derived from an EMBL/GenBank/DDBJ whole genome shotgun (WGS) entry which is preliminary data.</text>
</comment>
<evidence type="ECO:0000313" key="1">
    <source>
        <dbReference type="EMBL" id="VEL10003.1"/>
    </source>
</evidence>
<dbReference type="EMBL" id="CAAALY010007790">
    <property type="protein sequence ID" value="VEL10003.1"/>
    <property type="molecule type" value="Genomic_DNA"/>
</dbReference>
<proteinExistence type="predicted"/>
<protein>
    <submittedName>
        <fullName evidence="1">Uncharacterized protein</fullName>
    </submittedName>
</protein>
<gene>
    <name evidence="1" type="ORF">PXEA_LOCUS3443</name>
</gene>
<sequence length="151" mass="16554">MPVILSSDESTEYAIRFAITFNVSQLHCLLLAASRLFASASLLIGEMQTTHLHRSSGSYVGTGSLQASFSIEILEILQLACSPTCAQRLVHQLTILLACPMVEIPDNQPKHLSEAALPGLVEGKLVCQSDGFCEPICEYQETSIDLKVWRF</sequence>
<keyword evidence="2" id="KW-1185">Reference proteome</keyword>